<feature type="domain" description="C2H2-type" evidence="12">
    <location>
        <begin position="298"/>
        <end position="325"/>
    </location>
</feature>
<evidence type="ECO:0000256" key="1">
    <source>
        <dbReference type="ARBA" id="ARBA00004123"/>
    </source>
</evidence>
<keyword evidence="7" id="KW-0804">Transcription</keyword>
<evidence type="ECO:0000256" key="3">
    <source>
        <dbReference type="ARBA" id="ARBA00022737"/>
    </source>
</evidence>
<feature type="compositionally biased region" description="Low complexity" evidence="11">
    <location>
        <begin position="724"/>
        <end position="735"/>
    </location>
</feature>
<organism evidence="13 14">
    <name type="scientific">Pseudolycoriella hygida</name>
    <dbReference type="NCBI Taxonomy" id="35572"/>
    <lineage>
        <taxon>Eukaryota</taxon>
        <taxon>Metazoa</taxon>
        <taxon>Ecdysozoa</taxon>
        <taxon>Arthropoda</taxon>
        <taxon>Hexapoda</taxon>
        <taxon>Insecta</taxon>
        <taxon>Pterygota</taxon>
        <taxon>Neoptera</taxon>
        <taxon>Endopterygota</taxon>
        <taxon>Diptera</taxon>
        <taxon>Nematocera</taxon>
        <taxon>Sciaroidea</taxon>
        <taxon>Sciaridae</taxon>
        <taxon>Pseudolycoriella</taxon>
    </lineage>
</organism>
<evidence type="ECO:0000256" key="2">
    <source>
        <dbReference type="ARBA" id="ARBA00022723"/>
    </source>
</evidence>
<feature type="compositionally biased region" description="Low complexity" evidence="11">
    <location>
        <begin position="604"/>
        <end position="623"/>
    </location>
</feature>
<keyword evidence="3" id="KW-0677">Repeat</keyword>
<dbReference type="FunFam" id="3.30.160.60:FF:000341">
    <property type="entry name" value="Spalt-like transcription factor 1"/>
    <property type="match status" value="1"/>
</dbReference>
<dbReference type="Pfam" id="PF13894">
    <property type="entry name" value="zf-C2H2_4"/>
    <property type="match status" value="1"/>
</dbReference>
<keyword evidence="8" id="KW-0539">Nucleus</keyword>
<evidence type="ECO:0000313" key="13">
    <source>
        <dbReference type="EMBL" id="KAJ6647431.1"/>
    </source>
</evidence>
<evidence type="ECO:0000259" key="12">
    <source>
        <dbReference type="PROSITE" id="PS50157"/>
    </source>
</evidence>
<dbReference type="FunFam" id="3.30.160.60:FF:000025">
    <property type="entry name" value="Spalt-like transcription factor 1"/>
    <property type="match status" value="1"/>
</dbReference>
<dbReference type="InterPro" id="IPR036236">
    <property type="entry name" value="Znf_C2H2_sf"/>
</dbReference>
<keyword evidence="14" id="KW-1185">Reference proteome</keyword>
<dbReference type="SUPFAM" id="SSF57667">
    <property type="entry name" value="beta-beta-alpha zinc fingers"/>
    <property type="match status" value="3"/>
</dbReference>
<dbReference type="PROSITE" id="PS00028">
    <property type="entry name" value="ZINC_FINGER_C2H2_1"/>
    <property type="match status" value="5"/>
</dbReference>
<evidence type="ECO:0000313" key="14">
    <source>
        <dbReference type="Proteomes" id="UP001151699"/>
    </source>
</evidence>
<dbReference type="Proteomes" id="UP001151699">
    <property type="component" value="Chromosome A"/>
</dbReference>
<sequence length="843" mass="95356">MKGNVRTNRIMKLQMHLTNTLKENLFSFIPDNSPPSCSEDDVLIPETNELFCANYPEPQTTNRILDVPIETNHEISSRSSMVFTPSHVTLEVLENTKVAVAQFAASALANGADETSLKNLANLQTSLFSLQSQQIRQIQLIQELQSKLDDRSVLQKEGKNRGTDDDGKDELTIPETVSEYSEILTETVRNLCLPKSQTNECAPNSNNIIDHDHSIPVMEPNNLEMLQKRTQEVLDSASRGILSGNMIDEMALRKMKNYDGEGRHDPFSKHQCRYCDKIFGSDSALQIHIRSHTGERPFQCNMCSSSFTTKGNLKVHYQRHTQIDAFQMEMMDRFRSPNRILDYGRTRREHNEAIPDRSHQLKSMKLRSDSVTENVPYLVKSNPQDMKVEIDVTENSETNKLQKFIDSMEGHFSKHNRRKRTSTSTTWQVTEPKIHSTSQNDLMDLSRKREERKAEGKHRIGPRNLKVDETDSDGDQLDLEATNRTNHNTGIKNSSSDPYMNYSFYQHEIDPANHLLNRGLHPLSTSAMFTHLGYPGIRGNTTCNICYKTFACHSALEIHYRSHTKERPYKCGVCRRGFSTKGNMKQHMLTHKIRDSTSTTYDKSAPSSPPSSDSGNSFASPNSYCDNAPTSQRGSTDADFYNSKSSYISDSEEVHEIDGDLSDLQAEDYSKRRGSTDDREEEGNRLKNCQSSSQMKSKIPIPETIPTSSFHSKSLENNFPLKCSPSSPNQSNRNSYLEETTSSDKPVYENPQSTNVKHFCRVCHKNFSSSSALHIHLRTHTGDRPFVCNVCQKAFTTKGAHERSYVDTRGESGDKTNGSFSNGISNELYAVSSDRYSLKTTGT</sequence>
<feature type="compositionally biased region" description="Polar residues" evidence="11">
    <location>
        <begin position="705"/>
        <end position="717"/>
    </location>
</feature>
<reference evidence="13" key="1">
    <citation type="submission" date="2022-07" db="EMBL/GenBank/DDBJ databases">
        <authorList>
            <person name="Trinca V."/>
            <person name="Uliana J.V.C."/>
            <person name="Torres T.T."/>
            <person name="Ward R.J."/>
            <person name="Monesi N."/>
        </authorList>
    </citation>
    <scope>NUCLEOTIDE SEQUENCE</scope>
    <source>
        <strain evidence="13">HSMRA1968</strain>
        <tissue evidence="13">Whole embryos</tissue>
    </source>
</reference>
<proteinExistence type="inferred from homology"/>
<dbReference type="OrthoDB" id="8749569at2759"/>
<feature type="region of interest" description="Disordered" evidence="11">
    <location>
        <begin position="412"/>
        <end position="495"/>
    </location>
</feature>
<protein>
    <submittedName>
        <fullName evidence="13">Homeotic protein spalt-major</fullName>
    </submittedName>
</protein>
<keyword evidence="4 10" id="KW-0863">Zinc-finger</keyword>
<feature type="compositionally biased region" description="Basic and acidic residues" evidence="11">
    <location>
        <begin position="668"/>
        <end position="685"/>
    </location>
</feature>
<evidence type="ECO:0000256" key="4">
    <source>
        <dbReference type="ARBA" id="ARBA00022771"/>
    </source>
</evidence>
<dbReference type="InterPro" id="IPR013087">
    <property type="entry name" value="Znf_C2H2_type"/>
</dbReference>
<dbReference type="PROSITE" id="PS50157">
    <property type="entry name" value="ZINC_FINGER_C2H2_2"/>
    <property type="match status" value="5"/>
</dbReference>
<dbReference type="GO" id="GO:0008270">
    <property type="term" value="F:zinc ion binding"/>
    <property type="evidence" value="ECO:0007669"/>
    <property type="project" value="UniProtKB-KW"/>
</dbReference>
<dbReference type="AlphaFoldDB" id="A0A9Q0NDB6"/>
<gene>
    <name evidence="13" type="primary">salm_0</name>
    <name evidence="13" type="ORF">Bhyg_02653</name>
</gene>
<dbReference type="Gene3D" id="3.30.160.60">
    <property type="entry name" value="Classic Zinc Finger"/>
    <property type="match status" value="6"/>
</dbReference>
<feature type="domain" description="C2H2-type" evidence="12">
    <location>
        <begin position="758"/>
        <end position="785"/>
    </location>
</feature>
<evidence type="ECO:0000256" key="6">
    <source>
        <dbReference type="ARBA" id="ARBA00023015"/>
    </source>
</evidence>
<dbReference type="GO" id="GO:0000978">
    <property type="term" value="F:RNA polymerase II cis-regulatory region sequence-specific DNA binding"/>
    <property type="evidence" value="ECO:0007669"/>
    <property type="project" value="TreeGrafter"/>
</dbReference>
<feature type="compositionally biased region" description="Polar residues" evidence="11">
    <location>
        <begin position="422"/>
        <end position="441"/>
    </location>
</feature>
<feature type="domain" description="C2H2-type" evidence="12">
    <location>
        <begin position="569"/>
        <end position="596"/>
    </location>
</feature>
<feature type="compositionally biased region" description="Polar residues" evidence="11">
    <location>
        <begin position="737"/>
        <end position="751"/>
    </location>
</feature>
<comment type="similarity">
    <text evidence="9">Belongs to the sal C2H2-type zinc-finger protein family.</text>
</comment>
<comment type="caution">
    <text evidence="13">The sequence shown here is derived from an EMBL/GenBank/DDBJ whole genome shotgun (WGS) entry which is preliminary data.</text>
</comment>
<evidence type="ECO:0000256" key="8">
    <source>
        <dbReference type="ARBA" id="ARBA00023242"/>
    </source>
</evidence>
<dbReference type="GO" id="GO:0000981">
    <property type="term" value="F:DNA-binding transcription factor activity, RNA polymerase II-specific"/>
    <property type="evidence" value="ECO:0007669"/>
    <property type="project" value="TreeGrafter"/>
</dbReference>
<dbReference type="GO" id="GO:0005634">
    <property type="term" value="C:nucleus"/>
    <property type="evidence" value="ECO:0007669"/>
    <property type="project" value="UniProtKB-SubCell"/>
</dbReference>
<accession>A0A9Q0NDB6</accession>
<evidence type="ECO:0000256" key="11">
    <source>
        <dbReference type="SAM" id="MobiDB-lite"/>
    </source>
</evidence>
<dbReference type="InterPro" id="IPR051565">
    <property type="entry name" value="Sal_C2H2-zinc-finger"/>
</dbReference>
<keyword evidence="6" id="KW-0805">Transcription regulation</keyword>
<dbReference type="SMART" id="SM00355">
    <property type="entry name" value="ZnF_C2H2"/>
    <property type="match status" value="5"/>
</dbReference>
<feature type="compositionally biased region" description="Polar residues" evidence="11">
    <location>
        <begin position="482"/>
        <end position="495"/>
    </location>
</feature>
<dbReference type="PANTHER" id="PTHR23233">
    <property type="entry name" value="SAL-LIKE PROTEIN"/>
    <property type="match status" value="1"/>
</dbReference>
<name>A0A9Q0NDB6_9DIPT</name>
<feature type="region of interest" description="Disordered" evidence="11">
    <location>
        <begin position="585"/>
        <end position="751"/>
    </location>
</feature>
<dbReference type="FunFam" id="3.30.160.60:FF:000708">
    <property type="entry name" value="Sal-like protein 1"/>
    <property type="match status" value="1"/>
</dbReference>
<feature type="compositionally biased region" description="Polar residues" evidence="11">
    <location>
        <begin position="624"/>
        <end position="635"/>
    </location>
</feature>
<evidence type="ECO:0000256" key="9">
    <source>
        <dbReference type="ARBA" id="ARBA00038474"/>
    </source>
</evidence>
<keyword evidence="2" id="KW-0479">Metal-binding</keyword>
<feature type="domain" description="C2H2-type" evidence="12">
    <location>
        <begin position="541"/>
        <end position="568"/>
    </location>
</feature>
<dbReference type="Pfam" id="PF00096">
    <property type="entry name" value="zf-C2H2"/>
    <property type="match status" value="2"/>
</dbReference>
<feature type="compositionally biased region" description="Basic and acidic residues" evidence="11">
    <location>
        <begin position="444"/>
        <end position="458"/>
    </location>
</feature>
<dbReference type="EMBL" id="WJQU01000001">
    <property type="protein sequence ID" value="KAJ6647431.1"/>
    <property type="molecule type" value="Genomic_DNA"/>
</dbReference>
<dbReference type="PANTHER" id="PTHR23233:SF84">
    <property type="entry name" value="FI23031P1"/>
    <property type="match status" value="1"/>
</dbReference>
<keyword evidence="5" id="KW-0862">Zinc</keyword>
<evidence type="ECO:0000256" key="5">
    <source>
        <dbReference type="ARBA" id="ARBA00022833"/>
    </source>
</evidence>
<evidence type="ECO:0000256" key="10">
    <source>
        <dbReference type="PROSITE-ProRule" id="PRU00042"/>
    </source>
</evidence>
<comment type="subcellular location">
    <subcellularLocation>
        <location evidence="1">Nucleus</location>
    </subcellularLocation>
</comment>
<evidence type="ECO:0000256" key="7">
    <source>
        <dbReference type="ARBA" id="ARBA00023163"/>
    </source>
</evidence>
<feature type="compositionally biased region" description="Polar residues" evidence="11">
    <location>
        <begin position="687"/>
        <end position="696"/>
    </location>
</feature>
<feature type="domain" description="C2H2-type" evidence="12">
    <location>
        <begin position="270"/>
        <end position="297"/>
    </location>
</feature>